<evidence type="ECO:0000313" key="3">
    <source>
        <dbReference type="EMBL" id="MDI1485296.1"/>
    </source>
</evidence>
<keyword evidence="2" id="KW-0472">Membrane</keyword>
<feature type="compositionally biased region" description="Low complexity" evidence="1">
    <location>
        <begin position="93"/>
        <end position="103"/>
    </location>
</feature>
<keyword evidence="4" id="KW-1185">Reference proteome</keyword>
<name>A0AA43TNC6_9LECA</name>
<feature type="compositionally biased region" description="Low complexity" evidence="1">
    <location>
        <begin position="152"/>
        <end position="164"/>
    </location>
</feature>
<accession>A0AA43TNC6</accession>
<dbReference type="EMBL" id="JAPUFD010000001">
    <property type="protein sequence ID" value="MDI1485296.1"/>
    <property type="molecule type" value="Genomic_DNA"/>
</dbReference>
<reference evidence="3" key="1">
    <citation type="journal article" date="2023" name="Genome Biol. Evol.">
        <title>First Whole Genome Sequence and Flow Cytometry Genome Size Data for the Lichen-Forming Fungus Ramalina farinacea (Ascomycota).</title>
        <authorList>
            <person name="Llewellyn T."/>
            <person name="Mian S."/>
            <person name="Hill R."/>
            <person name="Leitch I.J."/>
            <person name="Gaya E."/>
        </authorList>
    </citation>
    <scope>NUCLEOTIDE SEQUENCE</scope>
    <source>
        <strain evidence="3">LIQ254RAFAR</strain>
    </source>
</reference>
<feature type="region of interest" description="Disordered" evidence="1">
    <location>
        <begin position="68"/>
        <end position="242"/>
    </location>
</feature>
<proteinExistence type="predicted"/>
<comment type="caution">
    <text evidence="3">The sequence shown here is derived from an EMBL/GenBank/DDBJ whole genome shotgun (WGS) entry which is preliminary data.</text>
</comment>
<feature type="transmembrane region" description="Helical" evidence="2">
    <location>
        <begin position="30"/>
        <end position="59"/>
    </location>
</feature>
<feature type="region of interest" description="Disordered" evidence="1">
    <location>
        <begin position="318"/>
        <end position="338"/>
    </location>
</feature>
<organism evidence="3 4">
    <name type="scientific">Ramalina farinacea</name>
    <dbReference type="NCBI Taxonomy" id="258253"/>
    <lineage>
        <taxon>Eukaryota</taxon>
        <taxon>Fungi</taxon>
        <taxon>Dikarya</taxon>
        <taxon>Ascomycota</taxon>
        <taxon>Pezizomycotina</taxon>
        <taxon>Lecanoromycetes</taxon>
        <taxon>OSLEUM clade</taxon>
        <taxon>Lecanoromycetidae</taxon>
        <taxon>Lecanorales</taxon>
        <taxon>Lecanorineae</taxon>
        <taxon>Ramalinaceae</taxon>
        <taxon>Ramalina</taxon>
    </lineage>
</organism>
<sequence>MVAQTESTEPSNTDGHWSTLFGTNRATHEIIYATFLLSIIDGALHLISLAFSLYLGVIFRQISRLPPDMNPLEDNLTSRHKHKRSDMTDNRMSETSMTATTTSNRDSTRADDPLISPVRSVPFMHTRKDSHSNISPVQSPNFSPRSSRIDVAQRSQSQAPSQRTSRTHFPDLNQQPTLPNLIPQNEPLETKLKRSPTKASSVYSRATNSPRPPSTVPSLPALADNNWITHPTPSPSPSPSRELTFLRNKNSYQPLVQSAPFEYTDENQPPLLPRPLEMSPPSTRVDSFRVTRSEARPLAPSTGNPAAPGLVGISKARKFGTQGRPNRDNGGGRVVSRSGVEIREGGIFPSGGVRAREVSGKVMEEGRGSGGGGMW</sequence>
<feature type="compositionally biased region" description="Polar residues" evidence="1">
    <location>
        <begin position="132"/>
        <end position="146"/>
    </location>
</feature>
<keyword evidence="2" id="KW-0812">Transmembrane</keyword>
<dbReference type="AlphaFoldDB" id="A0AA43TNC6"/>
<evidence type="ECO:0000256" key="2">
    <source>
        <dbReference type="SAM" id="Phobius"/>
    </source>
</evidence>
<evidence type="ECO:0000256" key="1">
    <source>
        <dbReference type="SAM" id="MobiDB-lite"/>
    </source>
</evidence>
<keyword evidence="2" id="KW-1133">Transmembrane helix</keyword>
<feature type="compositionally biased region" description="Polar residues" evidence="1">
    <location>
        <begin position="197"/>
        <end position="209"/>
    </location>
</feature>
<evidence type="ECO:0000313" key="4">
    <source>
        <dbReference type="Proteomes" id="UP001161017"/>
    </source>
</evidence>
<gene>
    <name evidence="3" type="ORF">OHK93_000433</name>
</gene>
<protein>
    <submittedName>
        <fullName evidence="3">Uncharacterized protein</fullName>
    </submittedName>
</protein>
<dbReference type="Proteomes" id="UP001161017">
    <property type="component" value="Unassembled WGS sequence"/>
</dbReference>